<protein>
    <submittedName>
        <fullName evidence="2">Uncharacterized protein</fullName>
    </submittedName>
</protein>
<keyword evidence="3" id="KW-1185">Reference proteome</keyword>
<name>A0A4P9Z569_9FUNG</name>
<dbReference type="CDD" id="cd04322">
    <property type="entry name" value="LysRS_N"/>
    <property type="match status" value="1"/>
</dbReference>
<organism evidence="2 3">
    <name type="scientific">Syncephalis pseudoplumigaleata</name>
    <dbReference type="NCBI Taxonomy" id="1712513"/>
    <lineage>
        <taxon>Eukaryota</taxon>
        <taxon>Fungi</taxon>
        <taxon>Fungi incertae sedis</taxon>
        <taxon>Zoopagomycota</taxon>
        <taxon>Zoopagomycotina</taxon>
        <taxon>Zoopagomycetes</taxon>
        <taxon>Zoopagales</taxon>
        <taxon>Piptocephalidaceae</taxon>
        <taxon>Syncephalis</taxon>
    </lineage>
</organism>
<dbReference type="Proteomes" id="UP000278143">
    <property type="component" value="Unassembled WGS sequence"/>
</dbReference>
<dbReference type="GO" id="GO:0005829">
    <property type="term" value="C:cytosol"/>
    <property type="evidence" value="ECO:0007669"/>
    <property type="project" value="TreeGrafter"/>
</dbReference>
<evidence type="ECO:0000313" key="3">
    <source>
        <dbReference type="Proteomes" id="UP000278143"/>
    </source>
</evidence>
<gene>
    <name evidence="2" type="ORF">SYNPS1DRAFT_27576</name>
</gene>
<evidence type="ECO:0000313" key="2">
    <source>
        <dbReference type="EMBL" id="RKP26750.1"/>
    </source>
</evidence>
<dbReference type="SUPFAM" id="SSF50249">
    <property type="entry name" value="Nucleic acid-binding proteins"/>
    <property type="match status" value="1"/>
</dbReference>
<dbReference type="AlphaFoldDB" id="A0A4P9Z569"/>
<dbReference type="GO" id="GO:0000166">
    <property type="term" value="F:nucleotide binding"/>
    <property type="evidence" value="ECO:0007669"/>
    <property type="project" value="InterPro"/>
</dbReference>
<evidence type="ECO:0000256" key="1">
    <source>
        <dbReference type="ARBA" id="ARBA00022741"/>
    </source>
</evidence>
<reference evidence="3" key="1">
    <citation type="journal article" date="2018" name="Nat. Microbiol.">
        <title>Leveraging single-cell genomics to expand the fungal tree of life.</title>
        <authorList>
            <person name="Ahrendt S.R."/>
            <person name="Quandt C.A."/>
            <person name="Ciobanu D."/>
            <person name="Clum A."/>
            <person name="Salamov A."/>
            <person name="Andreopoulos B."/>
            <person name="Cheng J.F."/>
            <person name="Woyke T."/>
            <person name="Pelin A."/>
            <person name="Henrissat B."/>
            <person name="Reynolds N.K."/>
            <person name="Benny G.L."/>
            <person name="Smith M.E."/>
            <person name="James T.Y."/>
            <person name="Grigoriev I.V."/>
        </authorList>
    </citation>
    <scope>NUCLEOTIDE SEQUENCE [LARGE SCALE GENOMIC DNA]</scope>
    <source>
        <strain evidence="3">Benny S71-1</strain>
    </source>
</reference>
<dbReference type="PANTHER" id="PTHR42918">
    <property type="entry name" value="LYSYL-TRNA SYNTHETASE"/>
    <property type="match status" value="1"/>
</dbReference>
<dbReference type="EMBL" id="KZ989344">
    <property type="protein sequence ID" value="RKP26750.1"/>
    <property type="molecule type" value="Genomic_DNA"/>
</dbReference>
<dbReference type="GO" id="GO:0004824">
    <property type="term" value="F:lysine-tRNA ligase activity"/>
    <property type="evidence" value="ECO:0007669"/>
    <property type="project" value="TreeGrafter"/>
</dbReference>
<dbReference type="GO" id="GO:0006430">
    <property type="term" value="P:lysyl-tRNA aminoacylation"/>
    <property type="evidence" value="ECO:0007669"/>
    <property type="project" value="TreeGrafter"/>
</dbReference>
<dbReference type="PANTHER" id="PTHR42918:SF15">
    <property type="entry name" value="LYSINE--TRNA LIGASE, CHLOROPLASTIC_MITOCHONDRIAL"/>
    <property type="match status" value="1"/>
</dbReference>
<dbReference type="InterPro" id="IPR012340">
    <property type="entry name" value="NA-bd_OB-fold"/>
</dbReference>
<dbReference type="Gene3D" id="2.40.50.140">
    <property type="entry name" value="Nucleic acid-binding proteins"/>
    <property type="match status" value="1"/>
</dbReference>
<dbReference type="InterPro" id="IPR044136">
    <property type="entry name" value="Lys-tRNA-ligase_II_N"/>
</dbReference>
<sequence>MVTTRAKRPASIAAKDTRPYKEERLRELAAHHTPAYPAYRGQHAGTDELPWWPIADVIERWMSVREASGKLFFYDVVHNSRRLQVVASLRNLAADSTATDDEHDRRFRQANRRVHRGDIVEIVGFPGRTDKGELSIFATELPTLLAPCLHDLPVHDRLRSAVSR</sequence>
<dbReference type="OrthoDB" id="21243at2759"/>
<accession>A0A4P9Z569</accession>
<dbReference type="GO" id="GO:0000049">
    <property type="term" value="F:tRNA binding"/>
    <property type="evidence" value="ECO:0007669"/>
    <property type="project" value="TreeGrafter"/>
</dbReference>
<keyword evidence="1" id="KW-0547">Nucleotide-binding</keyword>
<proteinExistence type="predicted"/>